<dbReference type="SUPFAM" id="SSF50129">
    <property type="entry name" value="GroES-like"/>
    <property type="match status" value="1"/>
</dbReference>
<evidence type="ECO:0000256" key="1">
    <source>
        <dbReference type="SAM" id="MobiDB-lite"/>
    </source>
</evidence>
<evidence type="ECO:0000259" key="2">
    <source>
        <dbReference type="Pfam" id="PF16884"/>
    </source>
</evidence>
<organism evidence="3 4">
    <name type="scientific">Shimia abyssi</name>
    <dbReference type="NCBI Taxonomy" id="1662395"/>
    <lineage>
        <taxon>Bacteria</taxon>
        <taxon>Pseudomonadati</taxon>
        <taxon>Pseudomonadota</taxon>
        <taxon>Alphaproteobacteria</taxon>
        <taxon>Rhodobacterales</taxon>
        <taxon>Roseobacteraceae</taxon>
    </lineage>
</organism>
<gene>
    <name evidence="3" type="ORF">CLV88_104120</name>
</gene>
<proteinExistence type="predicted"/>
<keyword evidence="4" id="KW-1185">Reference proteome</keyword>
<reference evidence="3 4" key="1">
    <citation type="submission" date="2018-03" db="EMBL/GenBank/DDBJ databases">
        <title>Genomic Encyclopedia of Archaeal and Bacterial Type Strains, Phase II (KMG-II): from individual species to whole genera.</title>
        <authorList>
            <person name="Goeker M."/>
        </authorList>
    </citation>
    <scope>NUCLEOTIDE SEQUENCE [LARGE SCALE GENOMIC DNA]</scope>
    <source>
        <strain evidence="3 4">DSM 100673</strain>
    </source>
</reference>
<evidence type="ECO:0000313" key="4">
    <source>
        <dbReference type="Proteomes" id="UP000240418"/>
    </source>
</evidence>
<dbReference type="Proteomes" id="UP000240418">
    <property type="component" value="Unassembled WGS sequence"/>
</dbReference>
<feature type="region of interest" description="Disordered" evidence="1">
    <location>
        <begin position="1"/>
        <end position="23"/>
    </location>
</feature>
<dbReference type="Gene3D" id="3.90.180.10">
    <property type="entry name" value="Medium-chain alcohol dehydrogenases, catalytic domain"/>
    <property type="match status" value="1"/>
</dbReference>
<protein>
    <submittedName>
        <fullName evidence="3">Oxidoreductase family protein</fullName>
    </submittedName>
</protein>
<accession>A0A2P8FEA2</accession>
<comment type="caution">
    <text evidence="3">The sequence shown here is derived from an EMBL/GenBank/DDBJ whole genome shotgun (WGS) entry which is preliminary data.</text>
</comment>
<name>A0A2P8FEA2_9RHOB</name>
<evidence type="ECO:0000313" key="3">
    <source>
        <dbReference type="EMBL" id="PSL20060.1"/>
    </source>
</evidence>
<dbReference type="AlphaFoldDB" id="A0A2P8FEA2"/>
<dbReference type="EMBL" id="PYGJ01000004">
    <property type="protein sequence ID" value="PSL20060.1"/>
    <property type="molecule type" value="Genomic_DNA"/>
</dbReference>
<dbReference type="InterPro" id="IPR041694">
    <property type="entry name" value="ADH_N_2"/>
</dbReference>
<feature type="domain" description="Oxidoreductase N-terminal" evidence="2">
    <location>
        <begin position="7"/>
        <end position="49"/>
    </location>
</feature>
<dbReference type="Pfam" id="PF16884">
    <property type="entry name" value="ADH_N_2"/>
    <property type="match status" value="1"/>
</dbReference>
<dbReference type="InterPro" id="IPR011032">
    <property type="entry name" value="GroES-like_sf"/>
</dbReference>
<sequence>MSEKMQRIVLASRPDGAPNDENFRLETVDVPTPKDGEVLVKTHYFSLDP</sequence>